<evidence type="ECO:0000256" key="2">
    <source>
        <dbReference type="SAM" id="Phobius"/>
    </source>
</evidence>
<keyword evidence="2" id="KW-0812">Transmembrane</keyword>
<feature type="transmembrane region" description="Helical" evidence="2">
    <location>
        <begin position="96"/>
        <end position="116"/>
    </location>
</feature>
<dbReference type="GO" id="GO:0006644">
    <property type="term" value="P:phospholipid metabolic process"/>
    <property type="evidence" value="ECO:0007669"/>
    <property type="project" value="InterPro"/>
</dbReference>
<evidence type="ECO:0000313" key="5">
    <source>
        <dbReference type="Proteomes" id="UP000694405"/>
    </source>
</evidence>
<organism evidence="4 5">
    <name type="scientific">Melopsittacus undulatus</name>
    <name type="common">Budgerigar</name>
    <name type="synonym">Psittacus undulatus</name>
    <dbReference type="NCBI Taxonomy" id="13146"/>
    <lineage>
        <taxon>Eukaryota</taxon>
        <taxon>Metazoa</taxon>
        <taxon>Chordata</taxon>
        <taxon>Craniata</taxon>
        <taxon>Vertebrata</taxon>
        <taxon>Euteleostomi</taxon>
        <taxon>Archelosauria</taxon>
        <taxon>Archosauria</taxon>
        <taxon>Dinosauria</taxon>
        <taxon>Saurischia</taxon>
        <taxon>Theropoda</taxon>
        <taxon>Coelurosauria</taxon>
        <taxon>Aves</taxon>
        <taxon>Neognathae</taxon>
        <taxon>Neoaves</taxon>
        <taxon>Telluraves</taxon>
        <taxon>Australaves</taxon>
        <taxon>Psittaciformes</taxon>
        <taxon>Psittaculidae</taxon>
        <taxon>Melopsittacus</taxon>
    </lineage>
</organism>
<dbReference type="InterPro" id="IPR000326">
    <property type="entry name" value="PAP2/HPO"/>
</dbReference>
<feature type="compositionally biased region" description="Low complexity" evidence="1">
    <location>
        <begin position="272"/>
        <end position="286"/>
    </location>
</feature>
<dbReference type="Pfam" id="PF01569">
    <property type="entry name" value="PAP2"/>
    <property type="match status" value="1"/>
</dbReference>
<name>A0A8V5GWU7_MELUD</name>
<evidence type="ECO:0000256" key="1">
    <source>
        <dbReference type="SAM" id="MobiDB-lite"/>
    </source>
</evidence>
<feature type="compositionally biased region" description="Gly residues" evidence="1">
    <location>
        <begin position="253"/>
        <end position="263"/>
    </location>
</feature>
<dbReference type="InterPro" id="IPR043216">
    <property type="entry name" value="PAP-like"/>
</dbReference>
<dbReference type="Proteomes" id="UP000694405">
    <property type="component" value="Chromosome 23"/>
</dbReference>
<dbReference type="GO" id="GO:0046839">
    <property type="term" value="P:phospholipid dephosphorylation"/>
    <property type="evidence" value="ECO:0007669"/>
    <property type="project" value="TreeGrafter"/>
</dbReference>
<feature type="region of interest" description="Disordered" evidence="1">
    <location>
        <begin position="249"/>
        <end position="286"/>
    </location>
</feature>
<dbReference type="GO" id="GO:0007165">
    <property type="term" value="P:signal transduction"/>
    <property type="evidence" value="ECO:0007669"/>
    <property type="project" value="TreeGrafter"/>
</dbReference>
<reference evidence="4" key="1">
    <citation type="submission" date="2020-03" db="EMBL/GenBank/DDBJ databases">
        <title>Melopsittacus undulatus (budgerigar) genome, bMelUnd1, maternal haplotype with Z.</title>
        <authorList>
            <person name="Gedman G."/>
            <person name="Mountcastle J."/>
            <person name="Haase B."/>
            <person name="Formenti G."/>
            <person name="Wright T."/>
            <person name="Apodaca J."/>
            <person name="Pelan S."/>
            <person name="Chow W."/>
            <person name="Rhie A."/>
            <person name="Howe K."/>
            <person name="Fedrigo O."/>
            <person name="Jarvis E.D."/>
        </authorList>
    </citation>
    <scope>NUCLEOTIDE SEQUENCE [LARGE SCALE GENOMIC DNA]</scope>
</reference>
<dbReference type="PANTHER" id="PTHR10165">
    <property type="entry name" value="LIPID PHOSPHATE PHOSPHATASE"/>
    <property type="match status" value="1"/>
</dbReference>
<keyword evidence="5" id="KW-1185">Reference proteome</keyword>
<protein>
    <recommendedName>
        <fullName evidence="3">Phosphatidic acid phosphatase type 2/haloperoxidase domain-containing protein</fullName>
    </recommendedName>
</protein>
<reference evidence="4" key="2">
    <citation type="submission" date="2025-08" db="UniProtKB">
        <authorList>
            <consortium name="Ensembl"/>
        </authorList>
    </citation>
    <scope>IDENTIFICATION</scope>
</reference>
<reference evidence="4" key="3">
    <citation type="submission" date="2025-09" db="UniProtKB">
        <authorList>
            <consortium name="Ensembl"/>
        </authorList>
    </citation>
    <scope>IDENTIFICATION</scope>
</reference>
<evidence type="ECO:0000313" key="4">
    <source>
        <dbReference type="Ensembl" id="ENSMUNP00000027829.1"/>
    </source>
</evidence>
<evidence type="ECO:0000259" key="3">
    <source>
        <dbReference type="Pfam" id="PF01569"/>
    </source>
</evidence>
<dbReference type="GO" id="GO:0008195">
    <property type="term" value="F:phosphatidate phosphatase activity"/>
    <property type="evidence" value="ECO:0007669"/>
    <property type="project" value="TreeGrafter"/>
</dbReference>
<keyword evidence="2" id="KW-1133">Transmembrane helix</keyword>
<accession>A0A8V5GWU7</accession>
<feature type="domain" description="Phosphatidic acid phosphatase type 2/haloperoxidase" evidence="3">
    <location>
        <begin position="103"/>
        <end position="232"/>
    </location>
</feature>
<dbReference type="Ensembl" id="ENSMUNT00000031467.1">
    <property type="protein sequence ID" value="ENSMUNP00000027829.1"/>
    <property type="gene ID" value="ENSMUNG00000019632.1"/>
</dbReference>
<dbReference type="AlphaFoldDB" id="A0A8V5GWU7"/>
<sequence>MYSLWCLSVLSMVSLVSLCTLYVLSMPQVLILGSVASLWYLLEFSEPFPVRAPPALVYGLVTAVPALTVRGTCGAGGGLGVTWGSLVGQGAPLRRLLRYLGVFSFGLLATAIFALAGQVTTGAPAPHFLSVCRPNYSAPGLFRPPAPPPSALCAGERPLVAAARRAFPCKEAALGAYAGAYAGLYVTLAWRGGGSRLAKPAAALGFAAPPFLLGALRVAEHRNHWGDVVAGFQPTPPCPPQVLCVVGSFQNPGEGGGGSGGGAPPEPPRSCPPRSSAPWRRSASHR</sequence>
<proteinExistence type="predicted"/>
<dbReference type="GO" id="GO:0005886">
    <property type="term" value="C:plasma membrane"/>
    <property type="evidence" value="ECO:0007669"/>
    <property type="project" value="TreeGrafter"/>
</dbReference>
<dbReference type="PANTHER" id="PTHR10165:SF15">
    <property type="entry name" value="PHOSPHOLIPID PHOSPHATASE-RELATED PROTEIN TYPE 2"/>
    <property type="match status" value="1"/>
</dbReference>
<keyword evidence="2" id="KW-0472">Membrane</keyword>